<proteinExistence type="inferred from homology"/>
<dbReference type="CDD" id="cd06558">
    <property type="entry name" value="crotonase-like"/>
    <property type="match status" value="1"/>
</dbReference>
<dbReference type="Proteomes" id="UP000019384">
    <property type="component" value="Unassembled WGS sequence"/>
</dbReference>
<dbReference type="OrthoDB" id="14970at2759"/>
<accession>W6MN43</accession>
<dbReference type="PANTHER" id="PTHR43149:SF1">
    <property type="entry name" value="DELTA(3,5)-DELTA(2,4)-DIENOYL-COA ISOMERASE, MITOCHONDRIAL"/>
    <property type="match status" value="1"/>
</dbReference>
<evidence type="ECO:0008006" key="4">
    <source>
        <dbReference type="Google" id="ProtNLM"/>
    </source>
</evidence>
<evidence type="ECO:0000256" key="1">
    <source>
        <dbReference type="ARBA" id="ARBA00005254"/>
    </source>
</evidence>
<protein>
    <recommendedName>
        <fullName evidence="4">Enoyl-CoA hydratase</fullName>
    </recommendedName>
</protein>
<keyword evidence="3" id="KW-1185">Reference proteome</keyword>
<evidence type="ECO:0000313" key="2">
    <source>
        <dbReference type="EMBL" id="CDK27668.1"/>
    </source>
</evidence>
<comment type="similarity">
    <text evidence="1">Belongs to the enoyl-CoA hydratase/isomerase family.</text>
</comment>
<dbReference type="Gene3D" id="3.90.226.10">
    <property type="entry name" value="2-enoyl-CoA Hydratase, Chain A, domain 1"/>
    <property type="match status" value="1"/>
</dbReference>
<dbReference type="InterPro" id="IPR045002">
    <property type="entry name" value="Ech1-like"/>
</dbReference>
<dbReference type="InterPro" id="IPR029045">
    <property type="entry name" value="ClpP/crotonase-like_dom_sf"/>
</dbReference>
<organism evidence="2 3">
    <name type="scientific">Kuraishia capsulata CBS 1993</name>
    <dbReference type="NCBI Taxonomy" id="1382522"/>
    <lineage>
        <taxon>Eukaryota</taxon>
        <taxon>Fungi</taxon>
        <taxon>Dikarya</taxon>
        <taxon>Ascomycota</taxon>
        <taxon>Saccharomycotina</taxon>
        <taxon>Pichiomycetes</taxon>
        <taxon>Pichiales</taxon>
        <taxon>Pichiaceae</taxon>
        <taxon>Kuraishia</taxon>
    </lineage>
</organism>
<dbReference type="GO" id="GO:0051750">
    <property type="term" value="F:delta(3,5)-delta(2,4)-dienoyl-CoA isomerase activity"/>
    <property type="evidence" value="ECO:0007669"/>
    <property type="project" value="TreeGrafter"/>
</dbReference>
<dbReference type="InterPro" id="IPR001753">
    <property type="entry name" value="Enoyl-CoA_hydra/iso"/>
</dbReference>
<gene>
    <name evidence="2" type="ORF">KUCA_T00003647001</name>
</gene>
<dbReference type="Pfam" id="PF00378">
    <property type="entry name" value="ECH_1"/>
    <property type="match status" value="1"/>
</dbReference>
<name>W6MN43_9ASCO</name>
<dbReference type="HOGENOM" id="CLU_009834_7_0_1"/>
<dbReference type="STRING" id="1382522.W6MN43"/>
<dbReference type="GO" id="GO:0005739">
    <property type="term" value="C:mitochondrion"/>
    <property type="evidence" value="ECO:0007669"/>
    <property type="project" value="TreeGrafter"/>
</dbReference>
<dbReference type="EMBL" id="HG793128">
    <property type="protein sequence ID" value="CDK27668.1"/>
    <property type="molecule type" value="Genomic_DNA"/>
</dbReference>
<dbReference type="AlphaFoldDB" id="W6MN43"/>
<reference evidence="2" key="1">
    <citation type="submission" date="2013-12" db="EMBL/GenBank/DDBJ databases">
        <authorList>
            <person name="Genoscope - CEA"/>
        </authorList>
    </citation>
    <scope>NUCLEOTIDE SEQUENCE</scope>
    <source>
        <strain evidence="2">CBS 1993</strain>
    </source>
</reference>
<dbReference type="SUPFAM" id="SSF52096">
    <property type="entry name" value="ClpP/crotonase"/>
    <property type="match status" value="1"/>
</dbReference>
<dbReference type="RefSeq" id="XP_022459661.1">
    <property type="nucleotide sequence ID" value="XM_022602082.1"/>
</dbReference>
<sequence length="265" mass="29126">MTFDQYKITKHTGFAHVEFNRPKVLNAFEHETWIQYRKLLLELDKDPEVKVIVISGAGDHLTAGLDLKDAIKGMGSFAGKTQEDLYDHIKDFQDAIGVSTRISTPTIILIHGVCYGLGVDILSTASIRVVSKNSKISIKEIQVGLPADMGSLQRFPRIVGNSSLANRLALTGEDFGWETALRLGLVDEADVVGTKADGLKRCFELASQIAKWEDWCIRGTKLCLSEVSESKTSVQGGLETIAGYNKVNLNPTAFSKSLLKRISKL</sequence>
<evidence type="ECO:0000313" key="3">
    <source>
        <dbReference type="Proteomes" id="UP000019384"/>
    </source>
</evidence>
<dbReference type="GeneID" id="34521049"/>
<reference evidence="2" key="2">
    <citation type="submission" date="2014-02" db="EMBL/GenBank/DDBJ databases">
        <title>Complete DNA sequence of /Kuraishia capsulata/ illustrates novel genomic features among budding yeasts (/Saccharomycotina/).</title>
        <authorList>
            <person name="Morales L."/>
            <person name="Noel B."/>
            <person name="Porcel B."/>
            <person name="Marcet-Houben M."/>
            <person name="Hullo M-F."/>
            <person name="Sacerdot C."/>
            <person name="Tekaia F."/>
            <person name="Leh-Louis V."/>
            <person name="Despons L."/>
            <person name="Khanna V."/>
            <person name="Aury J-M."/>
            <person name="Barbe V."/>
            <person name="Couloux A."/>
            <person name="Labadie K."/>
            <person name="Pelletier E."/>
            <person name="Souciet J-L."/>
            <person name="Boekhout T."/>
            <person name="Gabaldon T."/>
            <person name="Wincker P."/>
            <person name="Dujon B."/>
        </authorList>
    </citation>
    <scope>NUCLEOTIDE SEQUENCE</scope>
    <source>
        <strain evidence="2">CBS 1993</strain>
    </source>
</reference>
<dbReference type="PANTHER" id="PTHR43149">
    <property type="entry name" value="ENOYL-COA HYDRATASE"/>
    <property type="match status" value="1"/>
</dbReference>